<keyword evidence="13 17" id="KW-0961">Cell wall biogenesis/degradation</keyword>
<dbReference type="RefSeq" id="WP_117526962.1">
    <property type="nucleotide sequence ID" value="NZ_JAJCNA010000001.1"/>
</dbReference>
<evidence type="ECO:0000256" key="17">
    <source>
        <dbReference type="HAMAP-Rule" id="MF_01006"/>
    </source>
</evidence>
<dbReference type="EC" id="3.6.1.27" evidence="3 17"/>
<keyword evidence="6 17" id="KW-0812">Transmembrane</keyword>
<evidence type="ECO:0000256" key="14">
    <source>
        <dbReference type="ARBA" id="ARBA00032707"/>
    </source>
</evidence>
<evidence type="ECO:0000313" key="18">
    <source>
        <dbReference type="EMBL" id="RGB81680.1"/>
    </source>
</evidence>
<dbReference type="GO" id="GO:0005886">
    <property type="term" value="C:plasma membrane"/>
    <property type="evidence" value="ECO:0007669"/>
    <property type="project" value="UniProtKB-SubCell"/>
</dbReference>
<evidence type="ECO:0000256" key="15">
    <source>
        <dbReference type="ARBA" id="ARBA00032932"/>
    </source>
</evidence>
<feature type="transmembrane region" description="Helical" evidence="17">
    <location>
        <begin position="42"/>
        <end position="61"/>
    </location>
</feature>
<keyword evidence="9 17" id="KW-0573">Peptidoglycan synthesis</keyword>
<feature type="transmembrane region" description="Helical" evidence="17">
    <location>
        <begin position="108"/>
        <end position="130"/>
    </location>
</feature>
<feature type="transmembrane region" description="Helical" evidence="17">
    <location>
        <begin position="272"/>
        <end position="290"/>
    </location>
</feature>
<dbReference type="InterPro" id="IPR003824">
    <property type="entry name" value="UppP"/>
</dbReference>
<dbReference type="GO" id="GO:0009252">
    <property type="term" value="P:peptidoglycan biosynthetic process"/>
    <property type="evidence" value="ECO:0007669"/>
    <property type="project" value="UniProtKB-KW"/>
</dbReference>
<evidence type="ECO:0000256" key="10">
    <source>
        <dbReference type="ARBA" id="ARBA00022989"/>
    </source>
</evidence>
<evidence type="ECO:0000256" key="4">
    <source>
        <dbReference type="ARBA" id="ARBA00021581"/>
    </source>
</evidence>
<evidence type="ECO:0000256" key="6">
    <source>
        <dbReference type="ARBA" id="ARBA00022692"/>
    </source>
</evidence>
<reference evidence="18 19" key="1">
    <citation type="submission" date="2018-08" db="EMBL/GenBank/DDBJ databases">
        <title>A genome reference for cultivated species of the human gut microbiota.</title>
        <authorList>
            <person name="Zou Y."/>
            <person name="Xue W."/>
            <person name="Luo G."/>
        </authorList>
    </citation>
    <scope>NUCLEOTIDE SEQUENCE [LARGE SCALE GENOMIC DNA]</scope>
    <source>
        <strain evidence="18 19">AF45-17</strain>
    </source>
</reference>
<feature type="transmembrane region" description="Helical" evidence="17">
    <location>
        <begin position="240"/>
        <end position="265"/>
    </location>
</feature>
<dbReference type="GO" id="GO:0071555">
    <property type="term" value="P:cell wall organization"/>
    <property type="evidence" value="ECO:0007669"/>
    <property type="project" value="UniProtKB-KW"/>
</dbReference>
<dbReference type="HAMAP" id="MF_01006">
    <property type="entry name" value="Undec_diphosphatase"/>
    <property type="match status" value="1"/>
</dbReference>
<keyword evidence="5 17" id="KW-1003">Cell membrane</keyword>
<evidence type="ECO:0000256" key="9">
    <source>
        <dbReference type="ARBA" id="ARBA00022984"/>
    </source>
</evidence>
<evidence type="ECO:0000313" key="19">
    <source>
        <dbReference type="Proteomes" id="UP000260773"/>
    </source>
</evidence>
<dbReference type="GO" id="GO:0050380">
    <property type="term" value="F:undecaprenyl-diphosphatase activity"/>
    <property type="evidence" value="ECO:0007669"/>
    <property type="project" value="UniProtKB-UniRule"/>
</dbReference>
<keyword evidence="7 17" id="KW-0378">Hydrolase</keyword>
<feature type="transmembrane region" description="Helical" evidence="17">
    <location>
        <begin position="207"/>
        <end position="225"/>
    </location>
</feature>
<dbReference type="PANTHER" id="PTHR30622">
    <property type="entry name" value="UNDECAPRENYL-DIPHOSPHATASE"/>
    <property type="match status" value="1"/>
</dbReference>
<dbReference type="GO" id="GO:0008360">
    <property type="term" value="P:regulation of cell shape"/>
    <property type="evidence" value="ECO:0007669"/>
    <property type="project" value="UniProtKB-KW"/>
</dbReference>
<accession>A0A3E2TS08</accession>
<evidence type="ECO:0000256" key="8">
    <source>
        <dbReference type="ARBA" id="ARBA00022960"/>
    </source>
</evidence>
<keyword evidence="10 17" id="KW-1133">Transmembrane helix</keyword>
<evidence type="ECO:0000256" key="16">
    <source>
        <dbReference type="ARBA" id="ARBA00047594"/>
    </source>
</evidence>
<name>A0A3E2TS08_9FIRM</name>
<comment type="caution">
    <text evidence="18">The sequence shown here is derived from an EMBL/GenBank/DDBJ whole genome shotgun (WGS) entry which is preliminary data.</text>
</comment>
<feature type="transmembrane region" description="Helical" evidence="17">
    <location>
        <begin position="136"/>
        <end position="153"/>
    </location>
</feature>
<evidence type="ECO:0000256" key="13">
    <source>
        <dbReference type="ARBA" id="ARBA00023316"/>
    </source>
</evidence>
<dbReference type="PANTHER" id="PTHR30622:SF2">
    <property type="entry name" value="UNDECAPRENYL-DIPHOSPHATASE"/>
    <property type="match status" value="1"/>
</dbReference>
<dbReference type="Proteomes" id="UP000260773">
    <property type="component" value="Unassembled WGS sequence"/>
</dbReference>
<keyword evidence="12 17" id="KW-0046">Antibiotic resistance</keyword>
<gene>
    <name evidence="17" type="primary">uppP</name>
    <name evidence="18" type="ORF">DW070_02520</name>
</gene>
<protein>
    <recommendedName>
        <fullName evidence="4 17">Undecaprenyl-diphosphatase</fullName>
        <ecNumber evidence="3 17">3.6.1.27</ecNumber>
    </recommendedName>
    <alternativeName>
        <fullName evidence="15 17">Bacitracin resistance protein</fullName>
    </alternativeName>
    <alternativeName>
        <fullName evidence="14 17">Undecaprenyl pyrophosphate phosphatase</fullName>
    </alternativeName>
</protein>
<comment type="function">
    <text evidence="17">Catalyzes the dephosphorylation of undecaprenyl diphosphate (UPP). Confers resistance to bacitracin.</text>
</comment>
<comment type="miscellaneous">
    <text evidence="17">Bacitracin is thought to be involved in the inhibition of peptidoglycan synthesis by sequestering undecaprenyl diphosphate, thereby reducing the pool of lipid carrier available.</text>
</comment>
<dbReference type="EMBL" id="QVEP01000004">
    <property type="protein sequence ID" value="RGB81680.1"/>
    <property type="molecule type" value="Genomic_DNA"/>
</dbReference>
<dbReference type="Pfam" id="PF02673">
    <property type="entry name" value="BacA"/>
    <property type="match status" value="1"/>
</dbReference>
<evidence type="ECO:0000256" key="11">
    <source>
        <dbReference type="ARBA" id="ARBA00023136"/>
    </source>
</evidence>
<evidence type="ECO:0000256" key="7">
    <source>
        <dbReference type="ARBA" id="ARBA00022801"/>
    </source>
</evidence>
<organism evidence="18 19">
    <name type="scientific">Coprococcus catus</name>
    <dbReference type="NCBI Taxonomy" id="116085"/>
    <lineage>
        <taxon>Bacteria</taxon>
        <taxon>Bacillati</taxon>
        <taxon>Bacillota</taxon>
        <taxon>Clostridia</taxon>
        <taxon>Lachnospirales</taxon>
        <taxon>Lachnospiraceae</taxon>
        <taxon>Coprococcus</taxon>
    </lineage>
</organism>
<proteinExistence type="inferred from homology"/>
<comment type="subcellular location">
    <subcellularLocation>
        <location evidence="1 17">Cell membrane</location>
        <topology evidence="1 17">Multi-pass membrane protein</topology>
    </subcellularLocation>
</comment>
<comment type="similarity">
    <text evidence="2 17">Belongs to the UppP family.</text>
</comment>
<evidence type="ECO:0000256" key="1">
    <source>
        <dbReference type="ARBA" id="ARBA00004651"/>
    </source>
</evidence>
<evidence type="ECO:0000256" key="3">
    <source>
        <dbReference type="ARBA" id="ARBA00012374"/>
    </source>
</evidence>
<keyword evidence="8 17" id="KW-0133">Cell shape</keyword>
<dbReference type="GO" id="GO:0046677">
    <property type="term" value="P:response to antibiotic"/>
    <property type="evidence" value="ECO:0007669"/>
    <property type="project" value="UniProtKB-UniRule"/>
</dbReference>
<keyword evidence="11 17" id="KW-0472">Membrane</keyword>
<evidence type="ECO:0000256" key="2">
    <source>
        <dbReference type="ARBA" id="ARBA00010621"/>
    </source>
</evidence>
<evidence type="ECO:0000256" key="5">
    <source>
        <dbReference type="ARBA" id="ARBA00022475"/>
    </source>
</evidence>
<sequence length="292" mass="31780">MSLLQSILMGIIQGATEFLPVSSSGHLALFKIIFNVNTETGLLFDTMLHLGTLVAVCIVYWKDVRNLIVAAFQLLFDIIANFKTWISNKKNGEHTAYRRLINSAYKKFVVLILITTIPTGIMGVAFSSLIERASQTLLVPGICLVITAILLLISDTRPSGHKKVKKTTYANAAVIGVAQGFATFPGLSRSGTTITACLMLGFDRAYAVKYSFLASLPAILGANILELRHFDAAAVAGSSIAYYFIGMIVAGVVGYICIKLMIYIVRSNKFQYFAYYCAVVGIIAIIAYFVKG</sequence>
<comment type="catalytic activity">
    <reaction evidence="16 17">
        <text>di-trans,octa-cis-undecaprenyl diphosphate + H2O = di-trans,octa-cis-undecaprenyl phosphate + phosphate + H(+)</text>
        <dbReference type="Rhea" id="RHEA:28094"/>
        <dbReference type="ChEBI" id="CHEBI:15377"/>
        <dbReference type="ChEBI" id="CHEBI:15378"/>
        <dbReference type="ChEBI" id="CHEBI:43474"/>
        <dbReference type="ChEBI" id="CHEBI:58405"/>
        <dbReference type="ChEBI" id="CHEBI:60392"/>
        <dbReference type="EC" id="3.6.1.27"/>
    </reaction>
</comment>
<dbReference type="AlphaFoldDB" id="A0A3E2TS08"/>
<evidence type="ECO:0000256" key="12">
    <source>
        <dbReference type="ARBA" id="ARBA00023251"/>
    </source>
</evidence>